<keyword evidence="2" id="KW-1185">Reference proteome</keyword>
<dbReference type="OrthoDB" id="3789027at2759"/>
<gene>
    <name evidence="1" type="ORF">P153DRAFT_381501</name>
</gene>
<organism evidence="1 2">
    <name type="scientific">Dothidotthia symphoricarpi CBS 119687</name>
    <dbReference type="NCBI Taxonomy" id="1392245"/>
    <lineage>
        <taxon>Eukaryota</taxon>
        <taxon>Fungi</taxon>
        <taxon>Dikarya</taxon>
        <taxon>Ascomycota</taxon>
        <taxon>Pezizomycotina</taxon>
        <taxon>Dothideomycetes</taxon>
        <taxon>Pleosporomycetidae</taxon>
        <taxon>Pleosporales</taxon>
        <taxon>Dothidotthiaceae</taxon>
        <taxon>Dothidotthia</taxon>
    </lineage>
</organism>
<evidence type="ECO:0000313" key="1">
    <source>
        <dbReference type="EMBL" id="KAF2134320.1"/>
    </source>
</evidence>
<accession>A0A6A6AR81</accession>
<protein>
    <submittedName>
        <fullName evidence="1">Uncharacterized protein</fullName>
    </submittedName>
</protein>
<sequence length="193" mass="22327">MATLYRQQQPSEPSRSSTTHALLQLDCSADLLLYSRNLGPGVQARCFERKNEALRAQLDQHRDFLIQQKIHSPVPRLDIPRQDDTQRLNAHSVASQLIPLHVITQPRHQPEIQIPIRQQPAMNVLVRPQSPVEDDMDVHPVALPQAFEPFDPVLEERRRYEDMLIHHRLYERRVQYLRNLSGGQLEGDGNIGF</sequence>
<reference evidence="1" key="1">
    <citation type="journal article" date="2020" name="Stud. Mycol.">
        <title>101 Dothideomycetes genomes: a test case for predicting lifestyles and emergence of pathogens.</title>
        <authorList>
            <person name="Haridas S."/>
            <person name="Albert R."/>
            <person name="Binder M."/>
            <person name="Bloem J."/>
            <person name="Labutti K."/>
            <person name="Salamov A."/>
            <person name="Andreopoulos B."/>
            <person name="Baker S."/>
            <person name="Barry K."/>
            <person name="Bills G."/>
            <person name="Bluhm B."/>
            <person name="Cannon C."/>
            <person name="Castanera R."/>
            <person name="Culley D."/>
            <person name="Daum C."/>
            <person name="Ezra D."/>
            <person name="Gonzalez J."/>
            <person name="Henrissat B."/>
            <person name="Kuo A."/>
            <person name="Liang C."/>
            <person name="Lipzen A."/>
            <person name="Lutzoni F."/>
            <person name="Magnuson J."/>
            <person name="Mondo S."/>
            <person name="Nolan M."/>
            <person name="Ohm R."/>
            <person name="Pangilinan J."/>
            <person name="Park H.-J."/>
            <person name="Ramirez L."/>
            <person name="Alfaro M."/>
            <person name="Sun H."/>
            <person name="Tritt A."/>
            <person name="Yoshinaga Y."/>
            <person name="Zwiers L.-H."/>
            <person name="Turgeon B."/>
            <person name="Goodwin S."/>
            <person name="Spatafora J."/>
            <person name="Crous P."/>
            <person name="Grigoriev I."/>
        </authorList>
    </citation>
    <scope>NUCLEOTIDE SEQUENCE</scope>
    <source>
        <strain evidence="1">CBS 119687</strain>
    </source>
</reference>
<dbReference type="Proteomes" id="UP000799771">
    <property type="component" value="Unassembled WGS sequence"/>
</dbReference>
<proteinExistence type="predicted"/>
<dbReference type="AlphaFoldDB" id="A0A6A6AR81"/>
<dbReference type="RefSeq" id="XP_033528707.1">
    <property type="nucleotide sequence ID" value="XM_033670049.1"/>
</dbReference>
<evidence type="ECO:0000313" key="2">
    <source>
        <dbReference type="Proteomes" id="UP000799771"/>
    </source>
</evidence>
<dbReference type="GeneID" id="54410481"/>
<dbReference type="EMBL" id="ML977498">
    <property type="protein sequence ID" value="KAF2134320.1"/>
    <property type="molecule type" value="Genomic_DNA"/>
</dbReference>
<name>A0A6A6AR81_9PLEO</name>